<dbReference type="PANTHER" id="PTHR47545:SF1">
    <property type="entry name" value="MULTIFUNCTIONAL CCA PROTEIN"/>
    <property type="match status" value="1"/>
</dbReference>
<dbReference type="Pfam" id="PF01966">
    <property type="entry name" value="HD"/>
    <property type="match status" value="1"/>
</dbReference>
<dbReference type="InterPro" id="IPR003607">
    <property type="entry name" value="HD/PDEase_dom"/>
</dbReference>
<evidence type="ECO:0000256" key="4">
    <source>
        <dbReference type="ARBA" id="ARBA00022695"/>
    </source>
</evidence>
<keyword evidence="7" id="KW-0692">RNA repair</keyword>
<dbReference type="InterPro" id="IPR050124">
    <property type="entry name" value="tRNA_CCA-adding_enzyme"/>
</dbReference>
<evidence type="ECO:0000256" key="7">
    <source>
        <dbReference type="ARBA" id="ARBA00022800"/>
    </source>
</evidence>
<accession>A0A1W1E937</accession>
<dbReference type="InterPro" id="IPR006674">
    <property type="entry name" value="HD_domain"/>
</dbReference>
<dbReference type="EMBL" id="FPIB01000014">
    <property type="protein sequence ID" value="SFV90371.1"/>
    <property type="molecule type" value="Genomic_DNA"/>
</dbReference>
<comment type="cofactor">
    <cofactor evidence="1">
        <name>Mg(2+)</name>
        <dbReference type="ChEBI" id="CHEBI:18420"/>
    </cofactor>
</comment>
<evidence type="ECO:0000256" key="10">
    <source>
        <dbReference type="ARBA" id="ARBA00022884"/>
    </source>
</evidence>
<dbReference type="GO" id="GO:0003723">
    <property type="term" value="F:RNA binding"/>
    <property type="evidence" value="ECO:0007669"/>
    <property type="project" value="UniProtKB-KW"/>
</dbReference>
<keyword evidence="4 14" id="KW-0548">Nucleotidyltransferase</keyword>
<keyword evidence="2 14" id="KW-0808">Transferase</keyword>
<dbReference type="GO" id="GO:0042245">
    <property type="term" value="P:RNA repair"/>
    <property type="evidence" value="ECO:0007669"/>
    <property type="project" value="UniProtKB-KW"/>
</dbReference>
<dbReference type="SUPFAM" id="SSF81301">
    <property type="entry name" value="Nucleotidyltransferase"/>
    <property type="match status" value="1"/>
</dbReference>
<dbReference type="GO" id="GO:0046872">
    <property type="term" value="F:metal ion binding"/>
    <property type="evidence" value="ECO:0007669"/>
    <property type="project" value="UniProtKB-KW"/>
</dbReference>
<evidence type="ECO:0000256" key="1">
    <source>
        <dbReference type="ARBA" id="ARBA00001946"/>
    </source>
</evidence>
<evidence type="ECO:0000256" key="8">
    <source>
        <dbReference type="ARBA" id="ARBA00022840"/>
    </source>
</evidence>
<evidence type="ECO:0000256" key="6">
    <source>
        <dbReference type="ARBA" id="ARBA00022741"/>
    </source>
</evidence>
<keyword evidence="9" id="KW-0460">Magnesium</keyword>
<feature type="domain" description="tRNA nucleotidyltransferase/poly(A) polymerase RNA and SrmB- binding" evidence="13">
    <location>
        <begin position="174"/>
        <end position="238"/>
    </location>
</feature>
<evidence type="ECO:0000259" key="11">
    <source>
        <dbReference type="Pfam" id="PF01743"/>
    </source>
</evidence>
<evidence type="ECO:0000256" key="2">
    <source>
        <dbReference type="ARBA" id="ARBA00022679"/>
    </source>
</evidence>
<evidence type="ECO:0000256" key="5">
    <source>
        <dbReference type="ARBA" id="ARBA00022723"/>
    </source>
</evidence>
<dbReference type="InterPro" id="IPR002646">
    <property type="entry name" value="PolA_pol_head_dom"/>
</dbReference>
<dbReference type="Gene3D" id="3.30.460.10">
    <property type="entry name" value="Beta Polymerase, domain 2"/>
    <property type="match status" value="1"/>
</dbReference>
<proteinExistence type="predicted"/>
<evidence type="ECO:0000256" key="9">
    <source>
        <dbReference type="ARBA" id="ARBA00022842"/>
    </source>
</evidence>
<evidence type="ECO:0000259" key="12">
    <source>
        <dbReference type="Pfam" id="PF01966"/>
    </source>
</evidence>
<protein>
    <submittedName>
        <fullName evidence="14">tRNA nucleotidyltransferase</fullName>
        <ecNumber evidence="14">2.7.7.72</ecNumber>
    </submittedName>
</protein>
<reference evidence="14" key="1">
    <citation type="submission" date="2016-10" db="EMBL/GenBank/DDBJ databases">
        <authorList>
            <person name="de Groot N.N."/>
        </authorList>
    </citation>
    <scope>NUCLEOTIDE SEQUENCE</scope>
</reference>
<dbReference type="InterPro" id="IPR032828">
    <property type="entry name" value="PolyA_RNA-bd"/>
</dbReference>
<dbReference type="Pfam" id="PF01743">
    <property type="entry name" value="PolyA_pol"/>
    <property type="match status" value="1"/>
</dbReference>
<dbReference type="GO" id="GO:0008033">
    <property type="term" value="P:tRNA processing"/>
    <property type="evidence" value="ECO:0007669"/>
    <property type="project" value="UniProtKB-KW"/>
</dbReference>
<dbReference type="AlphaFoldDB" id="A0A1W1E937"/>
<feature type="domain" description="Poly A polymerase head" evidence="11">
    <location>
        <begin position="22"/>
        <end position="149"/>
    </location>
</feature>
<evidence type="ECO:0000259" key="13">
    <source>
        <dbReference type="Pfam" id="PF12627"/>
    </source>
</evidence>
<dbReference type="Pfam" id="PF12627">
    <property type="entry name" value="PolyA_pol_RNAbd"/>
    <property type="match status" value="1"/>
</dbReference>
<keyword evidence="3" id="KW-0819">tRNA processing</keyword>
<feature type="domain" description="HD" evidence="12">
    <location>
        <begin position="255"/>
        <end position="412"/>
    </location>
</feature>
<dbReference type="PANTHER" id="PTHR47545">
    <property type="entry name" value="MULTIFUNCTIONAL CCA PROTEIN"/>
    <property type="match status" value="1"/>
</dbReference>
<organism evidence="14">
    <name type="scientific">hydrothermal vent metagenome</name>
    <dbReference type="NCBI Taxonomy" id="652676"/>
    <lineage>
        <taxon>unclassified sequences</taxon>
        <taxon>metagenomes</taxon>
        <taxon>ecological metagenomes</taxon>
    </lineage>
</organism>
<name>A0A1W1E937_9ZZZZ</name>
<evidence type="ECO:0000256" key="3">
    <source>
        <dbReference type="ARBA" id="ARBA00022694"/>
    </source>
</evidence>
<dbReference type="SUPFAM" id="SSF81891">
    <property type="entry name" value="Poly A polymerase C-terminal region-like"/>
    <property type="match status" value="1"/>
</dbReference>
<gene>
    <name evidence="14" type="ORF">MNB_SV-4-126</name>
</gene>
<dbReference type="Gene3D" id="1.10.3090.10">
    <property type="entry name" value="cca-adding enzyme, domain 2"/>
    <property type="match status" value="1"/>
</dbReference>
<keyword evidence="5" id="KW-0479">Metal-binding</keyword>
<keyword evidence="10" id="KW-0694">RNA-binding</keyword>
<dbReference type="CDD" id="cd05398">
    <property type="entry name" value="NT_ClassII-CCAase"/>
    <property type="match status" value="1"/>
</dbReference>
<dbReference type="InterPro" id="IPR043519">
    <property type="entry name" value="NT_sf"/>
</dbReference>
<sequence length="495" mass="55646">MYLPPILLKISYALKSKGASAVLVGGAVRDMLLGIPVKDYDIEVYGLQKVEELEAILGRFGSVNCVGKSFGVVKLKSGMWEFDFSFPRRECKSGKGHRGFDVSVDGTLDFKTAARRRDFTINAIGYEIQTCSLIDPFGGVEDIQKRYLRHIDADTFVEDPLRVYRAVQFAARFGFKVAHETAVLCKKMVAGEMLDELPKERVYEEWKKLFLKADKPSVGLELMREWGITARYFPELHALIGVPQDPKWHPEGDVWVHTMMVVDAMAEIMSREQGVGSREDKERLKLLFAALCHDFGKPATTTIEYEDGKIEKWHPINKSVSLETHTNTLHSSLFTLHSKIRAIGHEKAGLEPTKSFLYRLTNEHDFIENILPLVEHHLKPSQFYAQGAKAGAIRRLATKVNIEALVYVAKADFLGRTTPKAATGRYEAGEWLLDEAKKLAVEHSPVKPLLQGRDLIALGLVPSPQFGAILQRVYEAQMDGKITTKEEALSFVKNL</sequence>
<dbReference type="EC" id="2.7.7.72" evidence="14"/>
<dbReference type="CDD" id="cd00077">
    <property type="entry name" value="HDc"/>
    <property type="match status" value="1"/>
</dbReference>
<dbReference type="GO" id="GO:0004810">
    <property type="term" value="F:CCA tRNA nucleotidyltransferase activity"/>
    <property type="evidence" value="ECO:0007669"/>
    <property type="project" value="UniProtKB-EC"/>
</dbReference>
<keyword evidence="6" id="KW-0547">Nucleotide-binding</keyword>
<dbReference type="GO" id="GO:0005524">
    <property type="term" value="F:ATP binding"/>
    <property type="evidence" value="ECO:0007669"/>
    <property type="project" value="UniProtKB-KW"/>
</dbReference>
<evidence type="ECO:0000313" key="14">
    <source>
        <dbReference type="EMBL" id="SFV90371.1"/>
    </source>
</evidence>
<keyword evidence="8" id="KW-0067">ATP-binding</keyword>